<dbReference type="Proteomes" id="UP000182888">
    <property type="component" value="Unassembled WGS sequence"/>
</dbReference>
<evidence type="ECO:0000256" key="3">
    <source>
        <dbReference type="ARBA" id="ARBA00022842"/>
    </source>
</evidence>
<dbReference type="SUPFAM" id="SSF51604">
    <property type="entry name" value="Enolase C-terminal domain-like"/>
    <property type="match status" value="1"/>
</dbReference>
<reference evidence="6" key="1">
    <citation type="submission" date="2014-08" db="EMBL/GenBank/DDBJ databases">
        <authorList>
            <person name="Edwards T."/>
        </authorList>
    </citation>
    <scope>NUCLEOTIDE SEQUENCE [LARGE SCALE GENOMIC DNA]</scope>
</reference>
<dbReference type="InterPro" id="IPR036849">
    <property type="entry name" value="Enolase-like_C_sf"/>
</dbReference>
<dbReference type="InterPro" id="IPR029017">
    <property type="entry name" value="Enolase-like_N"/>
</dbReference>
<dbReference type="Pfam" id="PF02746">
    <property type="entry name" value="MR_MLE_N"/>
    <property type="match status" value="1"/>
</dbReference>
<feature type="domain" description="Mandelate racemase/muconate lactonizing enzyme C-terminal" evidence="4">
    <location>
        <begin position="141"/>
        <end position="246"/>
    </location>
</feature>
<evidence type="ECO:0000256" key="1">
    <source>
        <dbReference type="ARBA" id="ARBA00001946"/>
    </source>
</evidence>
<evidence type="ECO:0000313" key="5">
    <source>
        <dbReference type="EMBL" id="CDX60339.1"/>
    </source>
</evidence>
<keyword evidence="2" id="KW-0479">Metal-binding</keyword>
<organism evidence="5 6">
    <name type="scientific">Mesorhizobium plurifarium</name>
    <dbReference type="NCBI Taxonomy" id="69974"/>
    <lineage>
        <taxon>Bacteria</taxon>
        <taxon>Pseudomonadati</taxon>
        <taxon>Pseudomonadota</taxon>
        <taxon>Alphaproteobacteria</taxon>
        <taxon>Hyphomicrobiales</taxon>
        <taxon>Phyllobacteriaceae</taxon>
        <taxon>Mesorhizobium</taxon>
    </lineage>
</organism>
<dbReference type="CDD" id="cd03316">
    <property type="entry name" value="MR_like"/>
    <property type="match status" value="1"/>
</dbReference>
<dbReference type="Gene3D" id="3.30.390.10">
    <property type="entry name" value="Enolase-like, N-terminal domain"/>
    <property type="match status" value="1"/>
</dbReference>
<gene>
    <name evidence="5" type="ORF">MPL1032_30197</name>
</gene>
<evidence type="ECO:0000313" key="6">
    <source>
        <dbReference type="Proteomes" id="UP000182888"/>
    </source>
</evidence>
<keyword evidence="3" id="KW-0460">Magnesium</keyword>
<dbReference type="Pfam" id="PF13378">
    <property type="entry name" value="MR_MLE_C"/>
    <property type="match status" value="1"/>
</dbReference>
<dbReference type="SFLD" id="SFLDS00001">
    <property type="entry name" value="Enolase"/>
    <property type="match status" value="1"/>
</dbReference>
<dbReference type="SFLD" id="SFLDG00179">
    <property type="entry name" value="mandelate_racemase"/>
    <property type="match status" value="1"/>
</dbReference>
<protein>
    <submittedName>
        <fullName evidence="5">Mandelate racemase/muconate lactonizing protein</fullName>
    </submittedName>
</protein>
<comment type="cofactor">
    <cofactor evidence="1">
        <name>Mg(2+)</name>
        <dbReference type="ChEBI" id="CHEBI:18420"/>
    </cofactor>
</comment>
<accession>A0A0K2W303</accession>
<dbReference type="EMBL" id="CCND01000023">
    <property type="protein sequence ID" value="CDX60339.1"/>
    <property type="molecule type" value="Genomic_DNA"/>
</dbReference>
<dbReference type="GO" id="GO:0016052">
    <property type="term" value="P:carbohydrate catabolic process"/>
    <property type="evidence" value="ECO:0007669"/>
    <property type="project" value="TreeGrafter"/>
</dbReference>
<dbReference type="InterPro" id="IPR018110">
    <property type="entry name" value="Mandel_Rmase/mucon_lact_enz_CS"/>
</dbReference>
<dbReference type="InterPro" id="IPR013341">
    <property type="entry name" value="Mandelate_racemase_N_dom"/>
</dbReference>
<proteinExistence type="predicted"/>
<dbReference type="PANTHER" id="PTHR13794">
    <property type="entry name" value="ENOLASE SUPERFAMILY, MANDELATE RACEMASE"/>
    <property type="match status" value="1"/>
</dbReference>
<dbReference type="Gene3D" id="3.20.20.120">
    <property type="entry name" value="Enolase-like C-terminal domain"/>
    <property type="match status" value="1"/>
</dbReference>
<dbReference type="GO" id="GO:0009063">
    <property type="term" value="P:amino acid catabolic process"/>
    <property type="evidence" value="ECO:0007669"/>
    <property type="project" value="InterPro"/>
</dbReference>
<sequence>MKIAKVEAIPVSYPEPNDFNALRHLCLAKITADDGQVGWGESITQFPEANFAAKAIIEGMAPNLIGKDPVQTEALWRQNKQQAWWYGYHGGIASYATAAIDIALWDLKGKALGRSVLDLLGGPVHERLPAIASCHAHYEDIAEMAEETREWVSTGLQGLKTGFGKRGNARLGYDHDRDVAYVKAMREVLGDKMLMIDNGIAIKWDVTDAVRRARAMEEYDLAWIEEPLGAWDPEGYANLRAKTTTRIAYGEREWTLEQFERVLATGTVDVIGVDPGRAEGITGFKKVTERCEFYRRQANAHAWSSAIVTAASLAISFNSPACKLFELKPLRNPMQHDLVTRPFEHKDGWMYPPTGPGLGIEVNEEVVDGYRSEKVLGLV</sequence>
<dbReference type="SMART" id="SM00922">
    <property type="entry name" value="MR_MLE"/>
    <property type="match status" value="1"/>
</dbReference>
<evidence type="ECO:0000256" key="2">
    <source>
        <dbReference type="ARBA" id="ARBA00022723"/>
    </source>
</evidence>
<dbReference type="GO" id="GO:0000287">
    <property type="term" value="F:magnesium ion binding"/>
    <property type="evidence" value="ECO:0007669"/>
    <property type="project" value="TreeGrafter"/>
</dbReference>
<dbReference type="InterPro" id="IPR013342">
    <property type="entry name" value="Mandelate_racemase_C"/>
</dbReference>
<name>A0A0K2W303_MESPL</name>
<dbReference type="InterPro" id="IPR029065">
    <property type="entry name" value="Enolase_C-like"/>
</dbReference>
<dbReference type="GO" id="GO:0016836">
    <property type="term" value="F:hydro-lyase activity"/>
    <property type="evidence" value="ECO:0007669"/>
    <property type="project" value="TreeGrafter"/>
</dbReference>
<dbReference type="AlphaFoldDB" id="A0A0K2W303"/>
<dbReference type="SUPFAM" id="SSF54826">
    <property type="entry name" value="Enolase N-terminal domain-like"/>
    <property type="match status" value="1"/>
</dbReference>
<dbReference type="InterPro" id="IPR046945">
    <property type="entry name" value="RHMD-like"/>
</dbReference>
<dbReference type="PANTHER" id="PTHR13794:SF58">
    <property type="entry name" value="MITOCHONDRIAL ENOLASE SUPERFAMILY MEMBER 1"/>
    <property type="match status" value="1"/>
</dbReference>
<evidence type="ECO:0000259" key="4">
    <source>
        <dbReference type="SMART" id="SM00922"/>
    </source>
</evidence>
<dbReference type="PROSITE" id="PS00908">
    <property type="entry name" value="MR_MLE_1"/>
    <property type="match status" value="1"/>
</dbReference>